<proteinExistence type="predicted"/>
<dbReference type="EMBL" id="AP022581">
    <property type="protein sequence ID" value="BBX96657.1"/>
    <property type="molecule type" value="Genomic_DNA"/>
</dbReference>
<dbReference type="PANTHER" id="PTHR42977:SF3">
    <property type="entry name" value="AB HYDROLASE-1 DOMAIN-CONTAINING PROTEIN"/>
    <property type="match status" value="1"/>
</dbReference>
<accession>A0A1X1Y795</accession>
<dbReference type="Pfam" id="PF00561">
    <property type="entry name" value="Abhydrolase_1"/>
    <property type="match status" value="1"/>
</dbReference>
<dbReference type="Proteomes" id="UP000466396">
    <property type="component" value="Chromosome"/>
</dbReference>
<dbReference type="GO" id="GO:0004301">
    <property type="term" value="F:epoxide hydrolase activity"/>
    <property type="evidence" value="ECO:0007669"/>
    <property type="project" value="TreeGrafter"/>
</dbReference>
<evidence type="ECO:0000313" key="2">
    <source>
        <dbReference type="EMBL" id="BBX96657.1"/>
    </source>
</evidence>
<dbReference type="Gene3D" id="3.40.50.1820">
    <property type="entry name" value="alpha/beta hydrolase"/>
    <property type="match status" value="1"/>
</dbReference>
<dbReference type="PANTHER" id="PTHR42977">
    <property type="entry name" value="HYDROLASE-RELATED"/>
    <property type="match status" value="1"/>
</dbReference>
<dbReference type="PRINTS" id="PR00412">
    <property type="entry name" value="EPOXHYDRLASE"/>
</dbReference>
<dbReference type="RefSeq" id="WP_085160152.1">
    <property type="nucleotide sequence ID" value="NZ_AP022581.1"/>
</dbReference>
<dbReference type="InterPro" id="IPR000639">
    <property type="entry name" value="Epox_hydrolase-like"/>
</dbReference>
<dbReference type="AlphaFoldDB" id="A0A1X1Y795"/>
<dbReference type="NCBIfam" id="NF002043">
    <property type="entry name" value="PRK00870.1"/>
    <property type="match status" value="1"/>
</dbReference>
<evidence type="ECO:0000256" key="1">
    <source>
        <dbReference type="ARBA" id="ARBA00022801"/>
    </source>
</evidence>
<reference evidence="2 3" key="1">
    <citation type="journal article" date="2019" name="Emerg. Microbes Infect.">
        <title>Comprehensive subspecies identification of 175 nontuberculous mycobacteria species based on 7547 genomic profiles.</title>
        <authorList>
            <person name="Matsumoto Y."/>
            <person name="Kinjo T."/>
            <person name="Motooka D."/>
            <person name="Nabeya D."/>
            <person name="Jung N."/>
            <person name="Uechi K."/>
            <person name="Horii T."/>
            <person name="Iida T."/>
            <person name="Fujita J."/>
            <person name="Nakamura S."/>
        </authorList>
    </citation>
    <scope>NUCLEOTIDE SEQUENCE [LARGE SCALE GENOMIC DNA]</scope>
    <source>
        <strain evidence="2 3">JCM 15657</strain>
    </source>
</reference>
<keyword evidence="3" id="KW-1185">Reference proteome</keyword>
<dbReference type="OrthoDB" id="5431692at2"/>
<name>A0A1X1Y795_9MYCO</name>
<protein>
    <submittedName>
        <fullName evidence="2">Haloalkane dehalogenase 1</fullName>
    </submittedName>
</protein>
<dbReference type="PRINTS" id="PR00111">
    <property type="entry name" value="ABHYDROLASE"/>
</dbReference>
<sequence>MSSTASEVFRTPDSRFESLPGYHFAPHYLEVDGLRMHYLDEGPREGSPVVCFHGEPSWAYLYRKMLPPLVAAGHRVVVPDYAGFGRSDKPTDRRWYTFDRHSESVAMVLGALELQHATVVVQDWGGPIGLRWAVENAARVDALMIMNTGLFTGRVSKGFLAWRNFAENNPDLPVGVVIQGATTTQLSDDVVAAYDAPCPTAESKAGAAQFPLLVPTSDDAPGVEEMLAISDELSRWHKPTLVAFSDTDPVFPYPKAGQVFCDLIPAAREQVRIEGAAHFLQEDRGEQLAEELLGLLATV</sequence>
<dbReference type="SUPFAM" id="SSF53474">
    <property type="entry name" value="alpha/beta-Hydrolases"/>
    <property type="match status" value="1"/>
</dbReference>
<organism evidence="2 3">
    <name type="scientific">Mycobacterium lacus</name>
    <dbReference type="NCBI Taxonomy" id="169765"/>
    <lineage>
        <taxon>Bacteria</taxon>
        <taxon>Bacillati</taxon>
        <taxon>Actinomycetota</taxon>
        <taxon>Actinomycetes</taxon>
        <taxon>Mycobacteriales</taxon>
        <taxon>Mycobacteriaceae</taxon>
        <taxon>Mycobacterium</taxon>
    </lineage>
</organism>
<dbReference type="STRING" id="169765.AWC15_20855"/>
<dbReference type="InterPro" id="IPR029058">
    <property type="entry name" value="AB_hydrolase_fold"/>
</dbReference>
<gene>
    <name evidence="2" type="primary">dhmA1</name>
    <name evidence="2" type="ORF">MLAC_19510</name>
</gene>
<keyword evidence="1" id="KW-0378">Hydrolase</keyword>
<dbReference type="InterPro" id="IPR000073">
    <property type="entry name" value="AB_hydrolase_1"/>
</dbReference>
<dbReference type="KEGG" id="mlj:MLAC_19510"/>
<dbReference type="InterPro" id="IPR051340">
    <property type="entry name" value="Haloalkane_dehalogenase"/>
</dbReference>
<evidence type="ECO:0000313" key="3">
    <source>
        <dbReference type="Proteomes" id="UP000466396"/>
    </source>
</evidence>